<name>A0A0X3U2P1_9RHOB</name>
<accession>A0A0X3U2P1</accession>
<comment type="caution">
    <text evidence="1">The sequence shown here is derived from an EMBL/GenBank/DDBJ whole genome shotgun (WGS) entry which is preliminary data.</text>
</comment>
<dbReference type="OrthoDB" id="8283038at2"/>
<organism evidence="1 2">
    <name type="scientific">Ruegeria profundi</name>
    <dbReference type="NCBI Taxonomy" id="1685378"/>
    <lineage>
        <taxon>Bacteria</taxon>
        <taxon>Pseudomonadati</taxon>
        <taxon>Pseudomonadota</taxon>
        <taxon>Alphaproteobacteria</taxon>
        <taxon>Rhodobacterales</taxon>
        <taxon>Roseobacteraceae</taxon>
        <taxon>Ruegeria</taxon>
    </lineage>
</organism>
<dbReference type="Proteomes" id="UP000053690">
    <property type="component" value="Unassembled WGS sequence"/>
</dbReference>
<evidence type="ECO:0000313" key="2">
    <source>
        <dbReference type="Proteomes" id="UP000053690"/>
    </source>
</evidence>
<protein>
    <submittedName>
        <fullName evidence="1">Type I secretion protein</fullName>
    </submittedName>
</protein>
<dbReference type="AlphaFoldDB" id="A0A0X3U2P1"/>
<sequence length="646" mass="70267">MSLDSITEQIAHFVGTFELTTEQARWRDQYEEFVALRRKAELENLEDPTRIEVKAPLKMNPGDYDPISYKFAPLKSDLPPPAVSPGPVEDAVLMSNPAFGPDVFFPEMLGFGDGVQFNVILKPEFIHQLIGSAVTYTVQKIHLNDNDVVGEGNFRDAEAIMEQGQALKAVAMSLHAVSTPSIHIQDYQSGEAIEQLIEQMQSPVTIDIEGVTVHQFHGEDATGIIVNGEHVDEMPDFLELMPEHHKNDLEEEEDEYGISDDLPAEWDQSEDQEFEDGHSIVAGGNFAVNEVAVTVGWVDAPNIVVGGQAVNLTFVSQVAVVTDVDQGEGAQSKTQVLQASDISTEANEAAWLELNVAEDPEQDPIVSIDWISGDLLVTNFIQQLIDATDIDHIATEITSSSTVYTLGDNILTNVTNILQLGTYYDVIIIGGDMISVDVVTQTIVFTDNDVIHGAHTTDAEDNLVMNQVSLKTEGQDSHTEMSANLASTVDLQEVDTDALEDALLNDPMFAGTELIRVLKIEGDLMQVNVIDQVTMLQDDDDVYVETPGGEEVSALGAGNALLNAASVTKMGVDSVVMAQEGEYSELMLHQASMFDSPEEENPELVNEAIAMLLEEVDAAANEVENAANLTSSEMATIDDGLQTMLA</sequence>
<dbReference type="RefSeq" id="WP_068332424.1">
    <property type="nucleotide sequence ID" value="NZ_LQBP01000001.1"/>
</dbReference>
<evidence type="ECO:0000313" key="1">
    <source>
        <dbReference type="EMBL" id="KUJ82298.1"/>
    </source>
</evidence>
<keyword evidence="2" id="KW-1185">Reference proteome</keyword>
<gene>
    <name evidence="1" type="ORF">AVO44_03315</name>
</gene>
<reference evidence="2" key="1">
    <citation type="submission" date="2015-12" db="EMBL/GenBank/DDBJ databases">
        <authorList>
            <person name="Zhang G."/>
            <person name="Stingl U."/>
        </authorList>
    </citation>
    <scope>NUCLEOTIDE SEQUENCE [LARGE SCALE GENOMIC DNA]</scope>
    <source>
        <strain evidence="2">ZGT108</strain>
    </source>
</reference>
<dbReference type="STRING" id="1685378.AVO44_03315"/>
<proteinExistence type="predicted"/>
<dbReference type="EMBL" id="LQBP01000001">
    <property type="protein sequence ID" value="KUJ82298.1"/>
    <property type="molecule type" value="Genomic_DNA"/>
</dbReference>